<dbReference type="SUPFAM" id="SSF52833">
    <property type="entry name" value="Thioredoxin-like"/>
    <property type="match status" value="2"/>
</dbReference>
<keyword evidence="4" id="KW-1185">Reference proteome</keyword>
<dbReference type="EnsemblProtists" id="EKX40274">
    <property type="protein sequence ID" value="EKX40274"/>
    <property type="gene ID" value="GUITHDRAFT_88850"/>
</dbReference>
<name>L1IWP8_GUITC</name>
<reference evidence="4" key="2">
    <citation type="submission" date="2012-11" db="EMBL/GenBank/DDBJ databases">
        <authorList>
            <person name="Kuo A."/>
            <person name="Curtis B.A."/>
            <person name="Tanifuji G."/>
            <person name="Burki F."/>
            <person name="Gruber A."/>
            <person name="Irimia M."/>
            <person name="Maruyama S."/>
            <person name="Arias M.C."/>
            <person name="Ball S.G."/>
            <person name="Gile G.H."/>
            <person name="Hirakawa Y."/>
            <person name="Hopkins J.F."/>
            <person name="Rensing S.A."/>
            <person name="Schmutz J."/>
            <person name="Symeonidi A."/>
            <person name="Elias M."/>
            <person name="Eveleigh R.J."/>
            <person name="Herman E.K."/>
            <person name="Klute M.J."/>
            <person name="Nakayama T."/>
            <person name="Obornik M."/>
            <person name="Reyes-Prieto A."/>
            <person name="Armbrust E.V."/>
            <person name="Aves S.J."/>
            <person name="Beiko R.G."/>
            <person name="Coutinho P."/>
            <person name="Dacks J.B."/>
            <person name="Durnford D.G."/>
            <person name="Fast N.M."/>
            <person name="Green B.R."/>
            <person name="Grisdale C."/>
            <person name="Hempe F."/>
            <person name="Henrissat B."/>
            <person name="Hoppner M.P."/>
            <person name="Ishida K.-I."/>
            <person name="Kim E."/>
            <person name="Koreny L."/>
            <person name="Kroth P.G."/>
            <person name="Liu Y."/>
            <person name="Malik S.-B."/>
            <person name="Maier U.G."/>
            <person name="McRose D."/>
            <person name="Mock T."/>
            <person name="Neilson J.A."/>
            <person name="Onodera N.T."/>
            <person name="Poole A.M."/>
            <person name="Pritham E.J."/>
            <person name="Richards T.A."/>
            <person name="Rocap G."/>
            <person name="Roy S.W."/>
            <person name="Sarai C."/>
            <person name="Schaack S."/>
            <person name="Shirato S."/>
            <person name="Slamovits C.H."/>
            <person name="Spencer D.F."/>
            <person name="Suzuki S."/>
            <person name="Worden A.Z."/>
            <person name="Zauner S."/>
            <person name="Barry K."/>
            <person name="Bell C."/>
            <person name="Bharti A.K."/>
            <person name="Crow J.A."/>
            <person name="Grimwood J."/>
            <person name="Kramer R."/>
            <person name="Lindquist E."/>
            <person name="Lucas S."/>
            <person name="Salamov A."/>
            <person name="McFadden G.I."/>
            <person name="Lane C.E."/>
            <person name="Keeling P.J."/>
            <person name="Gray M.W."/>
            <person name="Grigoriev I.V."/>
            <person name="Archibald J.M."/>
        </authorList>
    </citation>
    <scope>NUCLEOTIDE SEQUENCE</scope>
    <source>
        <strain evidence="4">CCMP2712</strain>
    </source>
</reference>
<evidence type="ECO:0000259" key="1">
    <source>
        <dbReference type="Pfam" id="PF13905"/>
    </source>
</evidence>
<dbReference type="KEGG" id="gtt:GUITHDRAFT_88850"/>
<dbReference type="Pfam" id="PF13905">
    <property type="entry name" value="Thioredoxin_8"/>
    <property type="match status" value="2"/>
</dbReference>
<dbReference type="PANTHER" id="PTHR46472:SF1">
    <property type="entry name" value="NUCLEOREDOXIN"/>
    <property type="match status" value="1"/>
</dbReference>
<dbReference type="Gene3D" id="3.40.30.10">
    <property type="entry name" value="Glutaredoxin"/>
    <property type="match status" value="3"/>
</dbReference>
<accession>L1IWP8</accession>
<dbReference type="RefSeq" id="XP_005827254.1">
    <property type="nucleotide sequence ID" value="XM_005827197.1"/>
</dbReference>
<feature type="domain" description="Thioredoxin-like fold" evidence="1">
    <location>
        <begin position="195"/>
        <end position="279"/>
    </location>
</feature>
<dbReference type="PANTHER" id="PTHR46472">
    <property type="entry name" value="NUCLEOREDOXIN"/>
    <property type="match status" value="1"/>
</dbReference>
<reference evidence="2 4" key="1">
    <citation type="journal article" date="2012" name="Nature">
        <title>Algal genomes reveal evolutionary mosaicism and the fate of nucleomorphs.</title>
        <authorList>
            <consortium name="DOE Joint Genome Institute"/>
            <person name="Curtis B.A."/>
            <person name="Tanifuji G."/>
            <person name="Burki F."/>
            <person name="Gruber A."/>
            <person name="Irimia M."/>
            <person name="Maruyama S."/>
            <person name="Arias M.C."/>
            <person name="Ball S.G."/>
            <person name="Gile G.H."/>
            <person name="Hirakawa Y."/>
            <person name="Hopkins J.F."/>
            <person name="Kuo A."/>
            <person name="Rensing S.A."/>
            <person name="Schmutz J."/>
            <person name="Symeonidi A."/>
            <person name="Elias M."/>
            <person name="Eveleigh R.J."/>
            <person name="Herman E.K."/>
            <person name="Klute M.J."/>
            <person name="Nakayama T."/>
            <person name="Obornik M."/>
            <person name="Reyes-Prieto A."/>
            <person name="Armbrust E.V."/>
            <person name="Aves S.J."/>
            <person name="Beiko R.G."/>
            <person name="Coutinho P."/>
            <person name="Dacks J.B."/>
            <person name="Durnford D.G."/>
            <person name="Fast N.M."/>
            <person name="Green B.R."/>
            <person name="Grisdale C.J."/>
            <person name="Hempel F."/>
            <person name="Henrissat B."/>
            <person name="Hoppner M.P."/>
            <person name="Ishida K."/>
            <person name="Kim E."/>
            <person name="Koreny L."/>
            <person name="Kroth P.G."/>
            <person name="Liu Y."/>
            <person name="Malik S.B."/>
            <person name="Maier U.G."/>
            <person name="McRose D."/>
            <person name="Mock T."/>
            <person name="Neilson J.A."/>
            <person name="Onodera N.T."/>
            <person name="Poole A.M."/>
            <person name="Pritham E.J."/>
            <person name="Richards T.A."/>
            <person name="Rocap G."/>
            <person name="Roy S.W."/>
            <person name="Sarai C."/>
            <person name="Schaack S."/>
            <person name="Shirato S."/>
            <person name="Slamovits C.H."/>
            <person name="Spencer D.F."/>
            <person name="Suzuki S."/>
            <person name="Worden A.Z."/>
            <person name="Zauner S."/>
            <person name="Barry K."/>
            <person name="Bell C."/>
            <person name="Bharti A.K."/>
            <person name="Crow J.A."/>
            <person name="Grimwood J."/>
            <person name="Kramer R."/>
            <person name="Lindquist E."/>
            <person name="Lucas S."/>
            <person name="Salamov A."/>
            <person name="McFadden G.I."/>
            <person name="Lane C.E."/>
            <person name="Keeling P.J."/>
            <person name="Gray M.W."/>
            <person name="Grigoriev I.V."/>
            <person name="Archibald J.M."/>
        </authorList>
    </citation>
    <scope>NUCLEOTIDE SEQUENCE</scope>
    <source>
        <strain evidence="2 4">CCMP2712</strain>
    </source>
</reference>
<dbReference type="GO" id="GO:0030178">
    <property type="term" value="P:negative regulation of Wnt signaling pathway"/>
    <property type="evidence" value="ECO:0007669"/>
    <property type="project" value="TreeGrafter"/>
</dbReference>
<dbReference type="HOGENOM" id="CLU_019626_2_1_1"/>
<evidence type="ECO:0000313" key="2">
    <source>
        <dbReference type="EMBL" id="EKX40274.1"/>
    </source>
</evidence>
<evidence type="ECO:0000313" key="4">
    <source>
        <dbReference type="Proteomes" id="UP000011087"/>
    </source>
</evidence>
<organism evidence="2">
    <name type="scientific">Guillardia theta (strain CCMP2712)</name>
    <name type="common">Cryptophyte</name>
    <dbReference type="NCBI Taxonomy" id="905079"/>
    <lineage>
        <taxon>Eukaryota</taxon>
        <taxon>Cryptophyceae</taxon>
        <taxon>Pyrenomonadales</taxon>
        <taxon>Geminigeraceae</taxon>
        <taxon>Guillardia</taxon>
    </lineage>
</organism>
<sequence length="444" mass="50154">MSEGSVPPTDFKTLFGKTLYKDGVGEVGTESSLKDVQHIGVFFGAAWSGSCKQFMQPLVQVYKKLTEEKKKSFQIVYVPATVPGRPAEDEASFKELMSMMPWLAVPYHRKATHKKLTRRFQVRQIPMLVLLDTEGKTIHRDITPAVTHIVEDHDGDSFADQFPWAEKRHSNIKNMLGSHFLKGDNSQVPLSALDGKYVGVLFSANWHWQCRRFQQMLEYMYDKLKQDGKPFEIVDMDFSPEMQWLSMPHDSFEAKHKLGEAFRIDQCPMLVIIDPEGNVVTTEGVEIVSKDTDGECFPWTPKPLYDLSTLEPEILGEMNDTVTCVILCEGCDENTKAELADAMMPVATEAFNAAKASGCEAGMLFFTATETSEVVSQLRMSCELGEPTTTPQLVILDIPDSGAYYVFDGDNITTENISLFIEDYDEERLERKELQGKRRMETSN</sequence>
<dbReference type="EMBL" id="JH993033">
    <property type="protein sequence ID" value="EKX40274.1"/>
    <property type="molecule type" value="Genomic_DNA"/>
</dbReference>
<dbReference type="GO" id="GO:0005634">
    <property type="term" value="C:nucleus"/>
    <property type="evidence" value="ECO:0007669"/>
    <property type="project" value="TreeGrafter"/>
</dbReference>
<dbReference type="eggNOG" id="KOG2501">
    <property type="taxonomic scope" value="Eukaryota"/>
</dbReference>
<dbReference type="GO" id="GO:0031397">
    <property type="term" value="P:negative regulation of protein ubiquitination"/>
    <property type="evidence" value="ECO:0007669"/>
    <property type="project" value="TreeGrafter"/>
</dbReference>
<dbReference type="OrthoDB" id="409136at2759"/>
<proteinExistence type="predicted"/>
<gene>
    <name evidence="2" type="ORF">GUITHDRAFT_88850</name>
</gene>
<dbReference type="PaxDb" id="55529-EKX40274"/>
<dbReference type="AlphaFoldDB" id="L1IWP8"/>
<dbReference type="GO" id="GO:0004791">
    <property type="term" value="F:thioredoxin-disulfide reductase (NADPH) activity"/>
    <property type="evidence" value="ECO:0007669"/>
    <property type="project" value="TreeGrafter"/>
</dbReference>
<dbReference type="InterPro" id="IPR012336">
    <property type="entry name" value="Thioredoxin-like_fold"/>
</dbReference>
<dbReference type="OMA" id="DRFINRD"/>
<dbReference type="InterPro" id="IPR036249">
    <property type="entry name" value="Thioredoxin-like_sf"/>
</dbReference>
<dbReference type="GeneID" id="17296925"/>
<feature type="domain" description="Thioredoxin-like fold" evidence="1">
    <location>
        <begin position="39"/>
        <end position="136"/>
    </location>
</feature>
<dbReference type="STRING" id="905079.L1IWP8"/>
<reference evidence="3" key="3">
    <citation type="submission" date="2016-03" db="UniProtKB">
        <authorList>
            <consortium name="EnsemblProtists"/>
        </authorList>
    </citation>
    <scope>IDENTIFICATION</scope>
</reference>
<protein>
    <recommendedName>
        <fullName evidence="1">Thioredoxin-like fold domain-containing protein</fullName>
    </recommendedName>
</protein>
<dbReference type="Proteomes" id="UP000011087">
    <property type="component" value="Unassembled WGS sequence"/>
</dbReference>
<evidence type="ECO:0000313" key="3">
    <source>
        <dbReference type="EnsemblProtists" id="EKX40274"/>
    </source>
</evidence>